<feature type="compositionally biased region" description="Basic and acidic residues" evidence="1">
    <location>
        <begin position="212"/>
        <end position="223"/>
    </location>
</feature>
<dbReference type="AlphaFoldDB" id="A0A6B2EAX6"/>
<protein>
    <submittedName>
        <fullName evidence="3">Putative conserved secreted protein</fullName>
    </submittedName>
</protein>
<feature type="region of interest" description="Disordered" evidence="1">
    <location>
        <begin position="269"/>
        <end position="326"/>
    </location>
</feature>
<feature type="region of interest" description="Disordered" evidence="1">
    <location>
        <begin position="556"/>
        <end position="624"/>
    </location>
</feature>
<evidence type="ECO:0000313" key="3">
    <source>
        <dbReference type="EMBL" id="NBJ58810.1"/>
    </source>
</evidence>
<feature type="compositionally biased region" description="Polar residues" evidence="1">
    <location>
        <begin position="610"/>
        <end position="624"/>
    </location>
</feature>
<feature type="compositionally biased region" description="Basic residues" evidence="1">
    <location>
        <begin position="295"/>
        <end position="306"/>
    </location>
</feature>
<feature type="region of interest" description="Disordered" evidence="1">
    <location>
        <begin position="192"/>
        <end position="256"/>
    </location>
</feature>
<feature type="signal peptide" evidence="2">
    <location>
        <begin position="1"/>
        <end position="20"/>
    </location>
</feature>
<sequence>MQWLRAVVLLAVFLLEASEARPKAADADLATSDRSVEGIHVEESTEYDVKKSSLADSIMQVTDQLITTPRDVTNASLVNSTLVLEDAPRDEAKANEEIFVGEEEGHRGVAVPLTMKDLEREMAAMDIRLKESSTPKVGISTWILLSESGSTVSPDLKGPTYEIGTESKATTETINTIPKKTDVVSKEVNVETPKVINGKAPVKNNPQRKKQTTKESETTEKVTKSKKRTTTRAPAEATTEASSKEEPTTRQTPAAESTTFLILEPKDADFDLPQDRSPSLHKKTKVTTKAPNKPQQKKKPNNKNKKKPQDEASSKPANKPGQKDKPISTKIYNYLSREVMPTVGVSLVGLVVTAGIASYLLGGPFGALRRSYDVDRKDDVYFNNNEEYAGPDGQFEEEWLSKVMAGSPSYRNSIRYHSYRPVQAPNQAPNQAYQAYAAYKYPQYSRYRTTGHHLMPQYNPQPVHHQPAPNYQAYKTYSPVQAVPQMDMRNTQKSISGSVSYVPNEMPTKTHMSPVAGEMVSELKASQSITVGSGSDAPAEKDNILQHRSQFVVGSVINDQPEDQDTMPVPEHGPRRRRNAPDDRNSRGINDNEVDGLDDDTNEVEGSKDPVTNPNSPEITDSTFPAEVTSTTENVDVIPVEDTSFFDLIRRLVDLKIRFGLSFLQNATSTFQRYLQGVQERIDHSPTYTY</sequence>
<evidence type="ECO:0000256" key="1">
    <source>
        <dbReference type="SAM" id="MobiDB-lite"/>
    </source>
</evidence>
<reference evidence="3" key="1">
    <citation type="submission" date="2019-10" db="EMBL/GenBank/DDBJ databases">
        <title>Short sand fly seasons in Tbilisi, Georgia, hinder development of host immunity to saliva of the visceral leishmaniasis vector Phlebotomus kandelakii.</title>
        <authorList>
            <person name="Oliveira F."/>
            <person name="Giorgobiani E."/>
            <person name="Guimaraes-Costa A.B."/>
            <person name="Abdeladhim M."/>
            <person name="Oristian J."/>
            <person name="Tskhvaradze L."/>
            <person name="Tsertsvadze N."/>
            <person name="Zakalashvili M."/>
            <person name="Valenzuela J.G."/>
            <person name="Kamhawi S."/>
        </authorList>
    </citation>
    <scope>NUCLEOTIDE SEQUENCE</scope>
    <source>
        <strain evidence="3">Wild-capture in Tbilisi</strain>
        <tissue evidence="3">Salivary glands</tissue>
    </source>
</reference>
<accession>A0A6B2EAX6</accession>
<feature type="compositionally biased region" description="Low complexity" evidence="1">
    <location>
        <begin position="231"/>
        <end position="241"/>
    </location>
</feature>
<feature type="compositionally biased region" description="Acidic residues" evidence="1">
    <location>
        <begin position="592"/>
        <end position="603"/>
    </location>
</feature>
<keyword evidence="2" id="KW-0732">Signal</keyword>
<proteinExistence type="predicted"/>
<evidence type="ECO:0000256" key="2">
    <source>
        <dbReference type="SAM" id="SignalP"/>
    </source>
</evidence>
<organism evidence="3">
    <name type="scientific">Phlebotomus kandelakii</name>
    <dbReference type="NCBI Taxonomy" id="1109342"/>
    <lineage>
        <taxon>Eukaryota</taxon>
        <taxon>Metazoa</taxon>
        <taxon>Ecdysozoa</taxon>
        <taxon>Arthropoda</taxon>
        <taxon>Hexapoda</taxon>
        <taxon>Insecta</taxon>
        <taxon>Pterygota</taxon>
        <taxon>Neoptera</taxon>
        <taxon>Endopterygota</taxon>
        <taxon>Diptera</taxon>
        <taxon>Nematocera</taxon>
        <taxon>Psychodoidea</taxon>
        <taxon>Psychodidae</taxon>
        <taxon>Phlebotomus</taxon>
        <taxon>Larroussius</taxon>
    </lineage>
</organism>
<name>A0A6B2EAX6_9DIPT</name>
<feature type="chain" id="PRO_5025692849" evidence="2">
    <location>
        <begin position="21"/>
        <end position="690"/>
    </location>
</feature>
<dbReference type="EMBL" id="GIFK01001107">
    <property type="protein sequence ID" value="NBJ58810.1"/>
    <property type="molecule type" value="Transcribed_RNA"/>
</dbReference>